<evidence type="ECO:0000313" key="1">
    <source>
        <dbReference type="EMBL" id="SPC94157.1"/>
    </source>
</evidence>
<proteinExistence type="predicted"/>
<accession>A0A2N9FTZ9</accession>
<reference evidence="1" key="1">
    <citation type="submission" date="2018-02" db="EMBL/GenBank/DDBJ databases">
        <authorList>
            <person name="Cohen D.B."/>
            <person name="Kent A.D."/>
        </authorList>
    </citation>
    <scope>NUCLEOTIDE SEQUENCE</scope>
</reference>
<sequence length="71" mass="8566">MMILMWSVVTLIMKLDWRRRMRMETTDDGKDVAVEDNRGDDDMTDMDFWDMCYLVVMRTYLILLLLPIAKE</sequence>
<organism evidence="1">
    <name type="scientific">Fagus sylvatica</name>
    <name type="common">Beechnut</name>
    <dbReference type="NCBI Taxonomy" id="28930"/>
    <lineage>
        <taxon>Eukaryota</taxon>
        <taxon>Viridiplantae</taxon>
        <taxon>Streptophyta</taxon>
        <taxon>Embryophyta</taxon>
        <taxon>Tracheophyta</taxon>
        <taxon>Spermatophyta</taxon>
        <taxon>Magnoliopsida</taxon>
        <taxon>eudicotyledons</taxon>
        <taxon>Gunneridae</taxon>
        <taxon>Pentapetalae</taxon>
        <taxon>rosids</taxon>
        <taxon>fabids</taxon>
        <taxon>Fagales</taxon>
        <taxon>Fagaceae</taxon>
        <taxon>Fagus</taxon>
    </lineage>
</organism>
<name>A0A2N9FTZ9_FAGSY</name>
<dbReference type="EMBL" id="OIVN01001454">
    <property type="protein sequence ID" value="SPC94157.1"/>
    <property type="molecule type" value="Genomic_DNA"/>
</dbReference>
<protein>
    <submittedName>
        <fullName evidence="1">Uncharacterized protein</fullName>
    </submittedName>
</protein>
<dbReference type="AlphaFoldDB" id="A0A2N9FTZ9"/>
<gene>
    <name evidence="1" type="ORF">FSB_LOCUS22039</name>
</gene>